<organism evidence="1 2">
    <name type="scientific">Prevotella denticola CRIS 18C-A</name>
    <dbReference type="NCBI Taxonomy" id="944557"/>
    <lineage>
        <taxon>Bacteria</taxon>
        <taxon>Pseudomonadati</taxon>
        <taxon>Bacteroidota</taxon>
        <taxon>Bacteroidia</taxon>
        <taxon>Bacteroidales</taxon>
        <taxon>Prevotellaceae</taxon>
        <taxon>Prevotella</taxon>
    </lineage>
</organism>
<comment type="caution">
    <text evidence="1">The sequence shown here is derived from an EMBL/GenBank/DDBJ whole genome shotgun (WGS) entry which is preliminary data.</text>
</comment>
<dbReference type="Proteomes" id="UP000003155">
    <property type="component" value="Unassembled WGS sequence"/>
</dbReference>
<proteinExistence type="predicted"/>
<evidence type="ECO:0000313" key="2">
    <source>
        <dbReference type="Proteomes" id="UP000003155"/>
    </source>
</evidence>
<reference evidence="1 2" key="1">
    <citation type="submission" date="2011-02" db="EMBL/GenBank/DDBJ databases">
        <authorList>
            <person name="Durkin A.S."/>
            <person name="Madupu R."/>
            <person name="Torralba M."/>
            <person name="Gillis M."/>
            <person name="Methe B."/>
            <person name="Sutton G."/>
            <person name="Nelson K.E."/>
        </authorList>
    </citation>
    <scope>NUCLEOTIDE SEQUENCE [LARGE SCALE GENOMIC DNA]</scope>
    <source>
        <strain evidence="1 2">CRIS 18C-A</strain>
    </source>
</reference>
<accession>F0H740</accession>
<keyword evidence="2" id="KW-1185">Reference proteome</keyword>
<dbReference type="EMBL" id="AEXO01000067">
    <property type="protein sequence ID" value="EGC86364.1"/>
    <property type="molecule type" value="Genomic_DNA"/>
</dbReference>
<name>F0H740_9BACT</name>
<gene>
    <name evidence="1" type="ORF">HMPREF9303_1268</name>
</gene>
<evidence type="ECO:0000313" key="1">
    <source>
        <dbReference type="EMBL" id="EGC86364.1"/>
    </source>
</evidence>
<protein>
    <submittedName>
        <fullName evidence="1">Uncharacterized protein</fullName>
    </submittedName>
</protein>
<sequence length="38" mass="4550">MPKENCFDFYLDTYMRFFFTGMGTVILPFPLPDYIVGY</sequence>
<dbReference type="AlphaFoldDB" id="F0H740"/>